<accession>A0ABW2YYD7</accession>
<dbReference type="InterPro" id="IPR050194">
    <property type="entry name" value="Glycosyltransferase_grp1"/>
</dbReference>
<organism evidence="2 3">
    <name type="scientific">Mucilaginibacter calamicampi</name>
    <dbReference type="NCBI Taxonomy" id="1302352"/>
    <lineage>
        <taxon>Bacteria</taxon>
        <taxon>Pseudomonadati</taxon>
        <taxon>Bacteroidota</taxon>
        <taxon>Sphingobacteriia</taxon>
        <taxon>Sphingobacteriales</taxon>
        <taxon>Sphingobacteriaceae</taxon>
        <taxon>Mucilaginibacter</taxon>
    </lineage>
</organism>
<feature type="domain" description="Glycosyl transferase family 1" evidence="1">
    <location>
        <begin position="130"/>
        <end position="298"/>
    </location>
</feature>
<comment type="caution">
    <text evidence="2">The sequence shown here is derived from an EMBL/GenBank/DDBJ whole genome shotgun (WGS) entry which is preliminary data.</text>
</comment>
<keyword evidence="2" id="KW-0328">Glycosyltransferase</keyword>
<dbReference type="EMBL" id="JBHTHU010000006">
    <property type="protein sequence ID" value="MFD0750780.1"/>
    <property type="molecule type" value="Genomic_DNA"/>
</dbReference>
<evidence type="ECO:0000313" key="2">
    <source>
        <dbReference type="EMBL" id="MFD0750780.1"/>
    </source>
</evidence>
<gene>
    <name evidence="2" type="ORF">ACFQZS_11560</name>
</gene>
<evidence type="ECO:0000313" key="3">
    <source>
        <dbReference type="Proteomes" id="UP001596958"/>
    </source>
</evidence>
<dbReference type="Gene3D" id="3.40.50.2000">
    <property type="entry name" value="Glycogen Phosphorylase B"/>
    <property type="match status" value="1"/>
</dbReference>
<sequence length="322" mass="36560">MQSFDVVVINGLWLFFSYAGWKMLRKIKEAAKNKGDKVPKLFVMPHGMLDPYFQLAPERRIKAIRNYIYWHLIEKKVVNDSDGLLFTSQLELLLARKSFPDYHPKNEYNIGYGIPLPPPYSAGMKEAFLKKCPLLQGKNYLLFFGRIHPKKGVDMLVEAYLELLAKRQIKNLPVLVLAGPGMDSQFGAKIRRALALIPEAKDYVFYPGMIKGAAKWGAIYGADAFMLPSHQENFGIAVVEALACSKPVIISDQINIWEEIKKGKGGIVTEDTISGVKNMLKQWFELSAVDKKEMGENAFNVYLNNFRVERAAAKFYNVISQR</sequence>
<keyword evidence="3" id="KW-1185">Reference proteome</keyword>
<keyword evidence="2" id="KW-0808">Transferase</keyword>
<dbReference type="RefSeq" id="WP_377100347.1">
    <property type="nucleotide sequence ID" value="NZ_JBHTHU010000006.1"/>
</dbReference>
<dbReference type="Proteomes" id="UP001596958">
    <property type="component" value="Unassembled WGS sequence"/>
</dbReference>
<dbReference type="SUPFAM" id="SSF53756">
    <property type="entry name" value="UDP-Glycosyltransferase/glycogen phosphorylase"/>
    <property type="match status" value="1"/>
</dbReference>
<evidence type="ECO:0000259" key="1">
    <source>
        <dbReference type="Pfam" id="PF00534"/>
    </source>
</evidence>
<dbReference type="GO" id="GO:0016757">
    <property type="term" value="F:glycosyltransferase activity"/>
    <property type="evidence" value="ECO:0007669"/>
    <property type="project" value="UniProtKB-KW"/>
</dbReference>
<reference evidence="3" key="1">
    <citation type="journal article" date="2019" name="Int. J. Syst. Evol. Microbiol.">
        <title>The Global Catalogue of Microorganisms (GCM) 10K type strain sequencing project: providing services to taxonomists for standard genome sequencing and annotation.</title>
        <authorList>
            <consortium name="The Broad Institute Genomics Platform"/>
            <consortium name="The Broad Institute Genome Sequencing Center for Infectious Disease"/>
            <person name="Wu L."/>
            <person name="Ma J."/>
        </authorList>
    </citation>
    <scope>NUCLEOTIDE SEQUENCE [LARGE SCALE GENOMIC DNA]</scope>
    <source>
        <strain evidence="3">CCUG 63418</strain>
    </source>
</reference>
<dbReference type="PANTHER" id="PTHR45947">
    <property type="entry name" value="SULFOQUINOVOSYL TRANSFERASE SQD2"/>
    <property type="match status" value="1"/>
</dbReference>
<dbReference type="PANTHER" id="PTHR45947:SF15">
    <property type="entry name" value="TEICHURONIC ACID BIOSYNTHESIS GLYCOSYLTRANSFERASE TUAC-RELATED"/>
    <property type="match status" value="1"/>
</dbReference>
<dbReference type="InterPro" id="IPR001296">
    <property type="entry name" value="Glyco_trans_1"/>
</dbReference>
<name>A0ABW2YYD7_9SPHI</name>
<dbReference type="Pfam" id="PF00534">
    <property type="entry name" value="Glycos_transf_1"/>
    <property type="match status" value="1"/>
</dbReference>
<protein>
    <submittedName>
        <fullName evidence="2">Glycosyltransferase</fullName>
        <ecNumber evidence="2">2.4.-.-</ecNumber>
    </submittedName>
</protein>
<proteinExistence type="predicted"/>
<dbReference type="EC" id="2.4.-.-" evidence="2"/>